<gene>
    <name evidence="2" type="ORF">CI1B_32560</name>
</gene>
<evidence type="ECO:0000256" key="1">
    <source>
        <dbReference type="SAM" id="MobiDB-lite"/>
    </source>
</evidence>
<comment type="caution">
    <text evidence="2">The sequence shown here is derived from an EMBL/GenBank/DDBJ whole genome shotgun (WGS) entry which is preliminary data.</text>
</comment>
<proteinExistence type="predicted"/>
<protein>
    <submittedName>
        <fullName evidence="2">Uncharacterized protein</fullName>
    </submittedName>
</protein>
<keyword evidence="3" id="KW-1185">Reference proteome</keyword>
<reference evidence="2" key="1">
    <citation type="submission" date="2019-02" db="EMBL/GenBank/DDBJ databases">
        <authorList>
            <person name="Pothier F.J."/>
        </authorList>
    </citation>
    <scope>NUCLEOTIDE SEQUENCE</scope>
    <source>
        <strain evidence="2">CI-1B</strain>
    </source>
</reference>
<dbReference type="AlphaFoldDB" id="A0A508T5C9"/>
<dbReference type="EMBL" id="CAADFC020000011">
    <property type="protein sequence ID" value="VIO70602.1"/>
    <property type="molecule type" value="Genomic_DNA"/>
</dbReference>
<accession>A0A508T5C9</accession>
<evidence type="ECO:0000313" key="2">
    <source>
        <dbReference type="EMBL" id="VIO70602.1"/>
    </source>
</evidence>
<name>A0A508T5C9_9BRAD</name>
<sequence length="46" mass="5413">MTIMGYKMPTARGVRRRKSVARSQKIKDCKHIVDIGEPVRVLRMLW</sequence>
<feature type="region of interest" description="Disordered" evidence="1">
    <location>
        <begin position="1"/>
        <end position="21"/>
    </location>
</feature>
<evidence type="ECO:0000313" key="3">
    <source>
        <dbReference type="Proteomes" id="UP000328092"/>
    </source>
</evidence>
<dbReference type="Proteomes" id="UP000328092">
    <property type="component" value="Unassembled WGS sequence"/>
</dbReference>
<organism evidence="2 3">
    <name type="scientific">Bradyrhizobium ivorense</name>
    <dbReference type="NCBI Taxonomy" id="2511166"/>
    <lineage>
        <taxon>Bacteria</taxon>
        <taxon>Pseudomonadati</taxon>
        <taxon>Pseudomonadota</taxon>
        <taxon>Alphaproteobacteria</taxon>
        <taxon>Hyphomicrobiales</taxon>
        <taxon>Nitrobacteraceae</taxon>
        <taxon>Bradyrhizobium</taxon>
    </lineage>
</organism>